<keyword evidence="3" id="KW-1185">Reference proteome</keyword>
<gene>
    <name evidence="2" type="ORF">CALMAC_LOCUS11199</name>
</gene>
<sequence>MKLYLVFLCFAFVFVNAKEDSSSSEEIDFNELRKFVGSRNHEQLNQALDIYNKTKTKCPNIDEDAVEATKKAAECVEKLELGSDTVCTVIKKNFPKCTKPIIDLMTNCVDDEYKFALPLAIKIVTGFIDQACNSTVEEVLELFNPCVFDNDEEEDKIEACKVLKEKRNDERLMTKTEVCDLRPKGKECLKQLTATCKNPLTKKTVMDFHDVSEDIMDDECNAV</sequence>
<dbReference type="OrthoDB" id="6760427at2759"/>
<dbReference type="Proteomes" id="UP000410492">
    <property type="component" value="Unassembled WGS sequence"/>
</dbReference>
<evidence type="ECO:0000313" key="2">
    <source>
        <dbReference type="EMBL" id="VEN50423.1"/>
    </source>
</evidence>
<dbReference type="AlphaFoldDB" id="A0A653CTK5"/>
<accession>A0A653CTK5</accession>
<feature type="signal peptide" evidence="1">
    <location>
        <begin position="1"/>
        <end position="17"/>
    </location>
</feature>
<evidence type="ECO:0000256" key="1">
    <source>
        <dbReference type="SAM" id="SignalP"/>
    </source>
</evidence>
<feature type="chain" id="PRO_5024962577" description="Saposin B-type domain-containing protein" evidence="1">
    <location>
        <begin position="18"/>
        <end position="223"/>
    </location>
</feature>
<proteinExistence type="predicted"/>
<protein>
    <recommendedName>
        <fullName evidence="4">Saposin B-type domain-containing protein</fullName>
    </recommendedName>
</protein>
<name>A0A653CTK5_CALMS</name>
<keyword evidence="1" id="KW-0732">Signal</keyword>
<evidence type="ECO:0000313" key="3">
    <source>
        <dbReference type="Proteomes" id="UP000410492"/>
    </source>
</evidence>
<organism evidence="2 3">
    <name type="scientific">Callosobruchus maculatus</name>
    <name type="common">Southern cowpea weevil</name>
    <name type="synonym">Pulse bruchid</name>
    <dbReference type="NCBI Taxonomy" id="64391"/>
    <lineage>
        <taxon>Eukaryota</taxon>
        <taxon>Metazoa</taxon>
        <taxon>Ecdysozoa</taxon>
        <taxon>Arthropoda</taxon>
        <taxon>Hexapoda</taxon>
        <taxon>Insecta</taxon>
        <taxon>Pterygota</taxon>
        <taxon>Neoptera</taxon>
        <taxon>Endopterygota</taxon>
        <taxon>Coleoptera</taxon>
        <taxon>Polyphaga</taxon>
        <taxon>Cucujiformia</taxon>
        <taxon>Chrysomeloidea</taxon>
        <taxon>Chrysomelidae</taxon>
        <taxon>Bruchinae</taxon>
        <taxon>Bruchini</taxon>
        <taxon>Callosobruchus</taxon>
    </lineage>
</organism>
<dbReference type="EMBL" id="CAACVG010008597">
    <property type="protein sequence ID" value="VEN50423.1"/>
    <property type="molecule type" value="Genomic_DNA"/>
</dbReference>
<evidence type="ECO:0008006" key="4">
    <source>
        <dbReference type="Google" id="ProtNLM"/>
    </source>
</evidence>
<reference evidence="2 3" key="1">
    <citation type="submission" date="2019-01" db="EMBL/GenBank/DDBJ databases">
        <authorList>
            <person name="Sayadi A."/>
        </authorList>
    </citation>
    <scope>NUCLEOTIDE SEQUENCE [LARGE SCALE GENOMIC DNA]</scope>
</reference>